<gene>
    <name evidence="2" type="ORF">CMEL01_16697</name>
</gene>
<protein>
    <submittedName>
        <fullName evidence="2">Uncharacterized protein</fullName>
    </submittedName>
</protein>
<accession>A0AAI9UEI8</accession>
<feature type="non-terminal residue" evidence="2">
    <location>
        <position position="1"/>
    </location>
</feature>
<evidence type="ECO:0000256" key="1">
    <source>
        <dbReference type="SAM" id="MobiDB-lite"/>
    </source>
</evidence>
<dbReference type="AlphaFoldDB" id="A0AAI9UEI8"/>
<comment type="caution">
    <text evidence="2">The sequence shown here is derived from an EMBL/GenBank/DDBJ whole genome shotgun (WGS) entry which is preliminary data.</text>
</comment>
<reference evidence="2 3" key="1">
    <citation type="submission" date="2016-10" db="EMBL/GenBank/DDBJ databases">
        <title>The genome sequence of Colletotrichum fioriniae PJ7.</title>
        <authorList>
            <person name="Baroncelli R."/>
        </authorList>
    </citation>
    <scope>NUCLEOTIDE SEQUENCE [LARGE SCALE GENOMIC DNA]</scope>
    <source>
        <strain evidence="2">Col 31</strain>
    </source>
</reference>
<dbReference type="Proteomes" id="UP001239795">
    <property type="component" value="Unassembled WGS sequence"/>
</dbReference>
<evidence type="ECO:0000313" key="3">
    <source>
        <dbReference type="Proteomes" id="UP001239795"/>
    </source>
</evidence>
<feature type="compositionally biased region" description="Polar residues" evidence="1">
    <location>
        <begin position="43"/>
        <end position="52"/>
    </location>
</feature>
<dbReference type="EMBL" id="MLGG01000029">
    <property type="protein sequence ID" value="KAK1454514.1"/>
    <property type="molecule type" value="Genomic_DNA"/>
</dbReference>
<feature type="region of interest" description="Disordered" evidence="1">
    <location>
        <begin position="1"/>
        <end position="92"/>
    </location>
</feature>
<keyword evidence="3" id="KW-1185">Reference proteome</keyword>
<proteinExistence type="predicted"/>
<name>A0AAI9UEI8_9PEZI</name>
<sequence length="303" mass="32964">RQTLNAQGGPRRPLANPIHTSLDRNNDACSQPAASPWARPSTADPSCTLQRSTLRHLTARPAPLSHRRRPVAGNRGLSERRAPPPESTRLLDGKPVCDSVMMERYDYTTVSHVAAIAFNQPPASLETLLVELGQTRQVTRHEGGSAMSTALTRFGKHAALDIRWRVDVRLELWDDAHAFGMEALLVGMTSMIPYVSYWRVLFAGDCPIMIHPASAAASEIRYHLRQVLRQLILERWSDLHPEHGLAAGGPDRSSSPIHRGASPTAGLSAAAGHGKTSAEQAPARLMASGSEGMTEEMYLGTLP</sequence>
<feature type="region of interest" description="Disordered" evidence="1">
    <location>
        <begin position="244"/>
        <end position="281"/>
    </location>
</feature>
<organism evidence="2 3">
    <name type="scientific">Colletotrichum melonis</name>
    <dbReference type="NCBI Taxonomy" id="1209925"/>
    <lineage>
        <taxon>Eukaryota</taxon>
        <taxon>Fungi</taxon>
        <taxon>Dikarya</taxon>
        <taxon>Ascomycota</taxon>
        <taxon>Pezizomycotina</taxon>
        <taxon>Sordariomycetes</taxon>
        <taxon>Hypocreomycetidae</taxon>
        <taxon>Glomerellales</taxon>
        <taxon>Glomerellaceae</taxon>
        <taxon>Colletotrichum</taxon>
        <taxon>Colletotrichum acutatum species complex</taxon>
    </lineage>
</organism>
<evidence type="ECO:0000313" key="2">
    <source>
        <dbReference type="EMBL" id="KAK1454514.1"/>
    </source>
</evidence>